<sequence>MVTKDECLSYTSLKDILPASPPSIMSPMMTRMDSWREISIKDPLVQHAAWAYLQPMMTACEEADRGSFFRRIKNKCCGLFGCFNDIVFVVNSWFSSEQGSEEEGSAEDEYILD</sequence>
<name>A0ABD1P7U0_9LAMI</name>
<reference evidence="2" key="1">
    <citation type="submission" date="2024-07" db="EMBL/GenBank/DDBJ databases">
        <title>Two chromosome-level genome assemblies of Korean endemic species Abeliophyllum distichum and Forsythia ovata (Oleaceae).</title>
        <authorList>
            <person name="Jang H."/>
        </authorList>
    </citation>
    <scope>NUCLEOTIDE SEQUENCE [LARGE SCALE GENOMIC DNA]</scope>
</reference>
<dbReference type="Proteomes" id="UP001604336">
    <property type="component" value="Unassembled WGS sequence"/>
</dbReference>
<accession>A0ABD1P7U0</accession>
<gene>
    <name evidence="1" type="ORF">Adt_43360</name>
</gene>
<dbReference type="PANTHER" id="PTHR34569:SF21">
    <property type="match status" value="1"/>
</dbReference>
<evidence type="ECO:0000313" key="1">
    <source>
        <dbReference type="EMBL" id="KAL2459940.1"/>
    </source>
</evidence>
<dbReference type="AlphaFoldDB" id="A0ABD1P7U0"/>
<organism evidence="1 2">
    <name type="scientific">Abeliophyllum distichum</name>
    <dbReference type="NCBI Taxonomy" id="126358"/>
    <lineage>
        <taxon>Eukaryota</taxon>
        <taxon>Viridiplantae</taxon>
        <taxon>Streptophyta</taxon>
        <taxon>Embryophyta</taxon>
        <taxon>Tracheophyta</taxon>
        <taxon>Spermatophyta</taxon>
        <taxon>Magnoliopsida</taxon>
        <taxon>eudicotyledons</taxon>
        <taxon>Gunneridae</taxon>
        <taxon>Pentapetalae</taxon>
        <taxon>asterids</taxon>
        <taxon>lamiids</taxon>
        <taxon>Lamiales</taxon>
        <taxon>Oleaceae</taxon>
        <taxon>Forsythieae</taxon>
        <taxon>Abeliophyllum</taxon>
    </lineage>
</organism>
<dbReference type="PANTHER" id="PTHR34569">
    <property type="entry name" value="EXPRESSED PROTEIN"/>
    <property type="match status" value="1"/>
</dbReference>
<keyword evidence="2" id="KW-1185">Reference proteome</keyword>
<comment type="caution">
    <text evidence="1">The sequence shown here is derived from an EMBL/GenBank/DDBJ whole genome shotgun (WGS) entry which is preliminary data.</text>
</comment>
<protein>
    <submittedName>
        <fullName evidence="1">Uncharacterized protein</fullName>
    </submittedName>
</protein>
<evidence type="ECO:0000313" key="2">
    <source>
        <dbReference type="Proteomes" id="UP001604336"/>
    </source>
</evidence>
<dbReference type="EMBL" id="JBFOLK010000014">
    <property type="protein sequence ID" value="KAL2459940.1"/>
    <property type="molecule type" value="Genomic_DNA"/>
</dbReference>
<proteinExistence type="predicted"/>